<dbReference type="InterPro" id="IPR016032">
    <property type="entry name" value="Sig_transdc_resp-reg_C-effctor"/>
</dbReference>
<comment type="caution">
    <text evidence="7">The sequence shown here is derived from an EMBL/GenBank/DDBJ whole genome shotgun (WGS) entry which is preliminary data.</text>
</comment>
<dbReference type="PANTHER" id="PTHR44688:SF16">
    <property type="entry name" value="DNA-BINDING TRANSCRIPTIONAL ACTIVATOR DEVR_DOSR"/>
    <property type="match status" value="1"/>
</dbReference>
<dbReference type="CDD" id="cd06170">
    <property type="entry name" value="LuxR_C_like"/>
    <property type="match status" value="1"/>
</dbReference>
<dbReference type="SUPFAM" id="SSF46894">
    <property type="entry name" value="C-terminal effector domain of the bipartite response regulators"/>
    <property type="match status" value="1"/>
</dbReference>
<dbReference type="PRINTS" id="PR00038">
    <property type="entry name" value="HTHLUXR"/>
</dbReference>
<gene>
    <name evidence="7" type="ORF">JNB85_19155</name>
</gene>
<evidence type="ECO:0000313" key="8">
    <source>
        <dbReference type="Proteomes" id="UP000717752"/>
    </source>
</evidence>
<keyword evidence="4" id="KW-0597">Phosphoprotein</keyword>
<keyword evidence="3" id="KW-0804">Transcription</keyword>
<evidence type="ECO:0000256" key="3">
    <source>
        <dbReference type="ARBA" id="ARBA00023163"/>
    </source>
</evidence>
<dbReference type="InterPro" id="IPR000792">
    <property type="entry name" value="Tscrpt_reg_LuxR_C"/>
</dbReference>
<protein>
    <submittedName>
        <fullName evidence="7">Response regulator transcription factor</fullName>
    </submittedName>
</protein>
<organism evidence="7 8">
    <name type="scientific">Rhizobium mesosinicum</name>
    <dbReference type="NCBI Taxonomy" id="335017"/>
    <lineage>
        <taxon>Bacteria</taxon>
        <taxon>Pseudomonadati</taxon>
        <taxon>Pseudomonadota</taxon>
        <taxon>Alphaproteobacteria</taxon>
        <taxon>Hyphomicrobiales</taxon>
        <taxon>Rhizobiaceae</taxon>
        <taxon>Rhizobium/Agrobacterium group</taxon>
        <taxon>Rhizobium</taxon>
    </lineage>
</organism>
<evidence type="ECO:0000313" key="7">
    <source>
        <dbReference type="EMBL" id="MBW9054525.1"/>
    </source>
</evidence>
<dbReference type="SMART" id="SM00448">
    <property type="entry name" value="REC"/>
    <property type="match status" value="1"/>
</dbReference>
<dbReference type="Proteomes" id="UP000717752">
    <property type="component" value="Unassembled WGS sequence"/>
</dbReference>
<dbReference type="EMBL" id="JAEUAK010000007">
    <property type="protein sequence ID" value="MBW9054525.1"/>
    <property type="molecule type" value="Genomic_DNA"/>
</dbReference>
<dbReference type="PANTHER" id="PTHR44688">
    <property type="entry name" value="DNA-BINDING TRANSCRIPTIONAL ACTIVATOR DEVR_DOSR"/>
    <property type="match status" value="1"/>
</dbReference>
<keyword evidence="8" id="KW-1185">Reference proteome</keyword>
<feature type="modified residue" description="4-aspartylphosphate" evidence="4">
    <location>
        <position position="62"/>
    </location>
</feature>
<keyword evidence="1" id="KW-0805">Transcription regulation</keyword>
<dbReference type="Pfam" id="PF00072">
    <property type="entry name" value="Response_reg"/>
    <property type="match status" value="1"/>
</dbReference>
<dbReference type="Gene3D" id="3.40.50.2300">
    <property type="match status" value="1"/>
</dbReference>
<name>A0ABS7GXB9_9HYPH</name>
<feature type="domain" description="HTH luxR-type" evidence="5">
    <location>
        <begin position="143"/>
        <end position="208"/>
    </location>
</feature>
<dbReference type="SMART" id="SM00421">
    <property type="entry name" value="HTH_LUXR"/>
    <property type="match status" value="1"/>
</dbReference>
<dbReference type="InterPro" id="IPR001789">
    <property type="entry name" value="Sig_transdc_resp-reg_receiver"/>
</dbReference>
<dbReference type="Gene3D" id="1.10.10.10">
    <property type="entry name" value="Winged helix-like DNA-binding domain superfamily/Winged helix DNA-binding domain"/>
    <property type="match status" value="1"/>
</dbReference>
<dbReference type="InterPro" id="IPR011006">
    <property type="entry name" value="CheY-like_superfamily"/>
</dbReference>
<sequence length="213" mass="23195">MTKASHPSMSSRTVHVIDDDARIRTSLVDFFASVGTKATAYASASDFMEQADLSEPGCVLLDVRMPGMTGLELQEKLSAAGCPLPIIFITGDACVEASVSAMKAGAFDFLLKPLKLETLAELTALALSRNAEMRAKYLARFHAQTVVDTLTPRESEVFALVSKGLPNKAIAREMNISEIMVKLHRSRMMKKLQARSVVDVVRTFDDLNTAKAN</sequence>
<dbReference type="RefSeq" id="WP_220335886.1">
    <property type="nucleotide sequence ID" value="NZ_JAEUAK010000007.1"/>
</dbReference>
<evidence type="ECO:0000259" key="6">
    <source>
        <dbReference type="PROSITE" id="PS50110"/>
    </source>
</evidence>
<dbReference type="PROSITE" id="PS50043">
    <property type="entry name" value="HTH_LUXR_2"/>
    <property type="match status" value="1"/>
</dbReference>
<proteinExistence type="predicted"/>
<dbReference type="InterPro" id="IPR036388">
    <property type="entry name" value="WH-like_DNA-bd_sf"/>
</dbReference>
<evidence type="ECO:0000256" key="1">
    <source>
        <dbReference type="ARBA" id="ARBA00023015"/>
    </source>
</evidence>
<dbReference type="SUPFAM" id="SSF52172">
    <property type="entry name" value="CheY-like"/>
    <property type="match status" value="1"/>
</dbReference>
<accession>A0ABS7GXB9</accession>
<evidence type="ECO:0000256" key="2">
    <source>
        <dbReference type="ARBA" id="ARBA00023125"/>
    </source>
</evidence>
<dbReference type="Pfam" id="PF00196">
    <property type="entry name" value="GerE"/>
    <property type="match status" value="1"/>
</dbReference>
<evidence type="ECO:0000256" key="4">
    <source>
        <dbReference type="PROSITE-ProRule" id="PRU00169"/>
    </source>
</evidence>
<reference evidence="7 8" key="1">
    <citation type="journal article" date="2021" name="MBio">
        <title>Poor Competitiveness of Bradyrhizobium in Pigeon Pea Root Colonization in Indian Soils.</title>
        <authorList>
            <person name="Chalasani D."/>
            <person name="Basu A."/>
            <person name="Pullabhotla S.V.S.R.N."/>
            <person name="Jorrin B."/>
            <person name="Neal A.L."/>
            <person name="Poole P.S."/>
            <person name="Podile A.R."/>
            <person name="Tkacz A."/>
        </authorList>
    </citation>
    <scope>NUCLEOTIDE SEQUENCE [LARGE SCALE GENOMIC DNA]</scope>
    <source>
        <strain evidence="7 8">HU56</strain>
    </source>
</reference>
<dbReference type="PROSITE" id="PS50110">
    <property type="entry name" value="RESPONSE_REGULATORY"/>
    <property type="match status" value="1"/>
</dbReference>
<keyword evidence="2" id="KW-0238">DNA-binding</keyword>
<feature type="domain" description="Response regulatory" evidence="6">
    <location>
        <begin position="13"/>
        <end position="127"/>
    </location>
</feature>
<evidence type="ECO:0000259" key="5">
    <source>
        <dbReference type="PROSITE" id="PS50043"/>
    </source>
</evidence>